<dbReference type="RefSeq" id="WP_138162742.1">
    <property type="nucleotide sequence ID" value="NZ_VAUA01000004.1"/>
</dbReference>
<evidence type="ECO:0000256" key="1">
    <source>
        <dbReference type="SAM" id="SignalP"/>
    </source>
</evidence>
<sequence>MKKLVLAAALSGAASTAFAGSYAEPQVEPPVIIEEAGSSSNGILLPLLLLVLVGAAVASS</sequence>
<evidence type="ECO:0008006" key="4">
    <source>
        <dbReference type="Google" id="ProtNLM"/>
    </source>
</evidence>
<name>A0ABY2UVL9_9RHOB</name>
<keyword evidence="1" id="KW-0732">Signal</keyword>
<proteinExistence type="predicted"/>
<dbReference type="EMBL" id="VAUA01000004">
    <property type="protein sequence ID" value="TLP65675.1"/>
    <property type="molecule type" value="Genomic_DNA"/>
</dbReference>
<reference evidence="2 3" key="1">
    <citation type="submission" date="2019-05" db="EMBL/GenBank/DDBJ databases">
        <title>Draft genome sequence of Pelagicola sp. DSW4-44.</title>
        <authorList>
            <person name="Oh J."/>
        </authorList>
    </citation>
    <scope>NUCLEOTIDE SEQUENCE [LARGE SCALE GENOMIC DNA]</scope>
    <source>
        <strain evidence="2 3">DSW4-44</strain>
    </source>
</reference>
<feature type="chain" id="PRO_5047350333" description="Ferrochelatase" evidence="1">
    <location>
        <begin position="20"/>
        <end position="60"/>
    </location>
</feature>
<evidence type="ECO:0000313" key="3">
    <source>
        <dbReference type="Proteomes" id="UP000305041"/>
    </source>
</evidence>
<keyword evidence="3" id="KW-1185">Reference proteome</keyword>
<accession>A0ABY2UVL9</accession>
<feature type="signal peptide" evidence="1">
    <location>
        <begin position="1"/>
        <end position="19"/>
    </location>
</feature>
<gene>
    <name evidence="2" type="ORF">FEE96_09205</name>
</gene>
<organism evidence="2 3">
    <name type="scientific">Parasedimentitalea maritima</name>
    <dbReference type="NCBI Taxonomy" id="2578117"/>
    <lineage>
        <taxon>Bacteria</taxon>
        <taxon>Pseudomonadati</taxon>
        <taxon>Pseudomonadota</taxon>
        <taxon>Alphaproteobacteria</taxon>
        <taxon>Rhodobacterales</taxon>
        <taxon>Paracoccaceae</taxon>
        <taxon>Parasedimentitalea</taxon>
    </lineage>
</organism>
<comment type="caution">
    <text evidence="2">The sequence shown here is derived from an EMBL/GenBank/DDBJ whole genome shotgun (WGS) entry which is preliminary data.</text>
</comment>
<evidence type="ECO:0000313" key="2">
    <source>
        <dbReference type="EMBL" id="TLP65675.1"/>
    </source>
</evidence>
<protein>
    <recommendedName>
        <fullName evidence="4">Ferrochelatase</fullName>
    </recommendedName>
</protein>
<dbReference type="Proteomes" id="UP000305041">
    <property type="component" value="Unassembled WGS sequence"/>
</dbReference>